<feature type="chain" id="PRO_5027587886" description="glycerophosphodiester phosphodiesterase" evidence="7">
    <location>
        <begin position="29"/>
        <end position="378"/>
    </location>
</feature>
<evidence type="ECO:0000256" key="2">
    <source>
        <dbReference type="ARBA" id="ARBA00012247"/>
    </source>
</evidence>
<dbReference type="EMBL" id="CP058905">
    <property type="protein sequence ID" value="QLJ98071.1"/>
    <property type="molecule type" value="Genomic_DNA"/>
</dbReference>
<comment type="similarity">
    <text evidence="1">Belongs to the glycerophosphoryl diester phosphodiesterase family.</text>
</comment>
<organism evidence="9">
    <name type="scientific">Micromonospora carbonacea</name>
    <dbReference type="NCBI Taxonomy" id="47853"/>
    <lineage>
        <taxon>Bacteria</taxon>
        <taxon>Bacillati</taxon>
        <taxon>Actinomycetota</taxon>
        <taxon>Actinomycetes</taxon>
        <taxon>Micromonosporales</taxon>
        <taxon>Micromonosporaceae</taxon>
        <taxon>Micromonospora</taxon>
    </lineage>
</organism>
<protein>
    <recommendedName>
        <fullName evidence="2">glycerophosphodiester phosphodiesterase</fullName>
        <ecNumber evidence="2">3.1.4.46</ecNumber>
    </recommendedName>
</protein>
<dbReference type="Gene3D" id="3.20.20.190">
    <property type="entry name" value="Phosphatidylinositol (PI) phosphodiesterase"/>
    <property type="match status" value="1"/>
</dbReference>
<comment type="catalytic activity">
    <reaction evidence="6">
        <text>a sn-glycero-3-phosphodiester + H2O = an alcohol + sn-glycerol 3-phosphate + H(+)</text>
        <dbReference type="Rhea" id="RHEA:12969"/>
        <dbReference type="ChEBI" id="CHEBI:15377"/>
        <dbReference type="ChEBI" id="CHEBI:15378"/>
        <dbReference type="ChEBI" id="CHEBI:30879"/>
        <dbReference type="ChEBI" id="CHEBI:57597"/>
        <dbReference type="ChEBI" id="CHEBI:83408"/>
        <dbReference type="EC" id="3.1.4.46"/>
    </reaction>
</comment>
<feature type="domain" description="GP-PDE" evidence="8">
    <location>
        <begin position="47"/>
        <end position="372"/>
    </location>
</feature>
<gene>
    <name evidence="9" type="ORF">HZU44_25625</name>
</gene>
<dbReference type="PROSITE" id="PS51704">
    <property type="entry name" value="GP_PDE"/>
    <property type="match status" value="1"/>
</dbReference>
<dbReference type="EC" id="3.1.4.46" evidence="2"/>
<evidence type="ECO:0000256" key="5">
    <source>
        <dbReference type="ARBA" id="ARBA00022801"/>
    </source>
</evidence>
<dbReference type="GO" id="GO:0006629">
    <property type="term" value="P:lipid metabolic process"/>
    <property type="evidence" value="ECO:0007669"/>
    <property type="project" value="InterPro"/>
</dbReference>
<dbReference type="GO" id="GO:0006071">
    <property type="term" value="P:glycerol metabolic process"/>
    <property type="evidence" value="ECO:0007669"/>
    <property type="project" value="UniProtKB-KW"/>
</dbReference>
<dbReference type="Pfam" id="PF03009">
    <property type="entry name" value="GDPD"/>
    <property type="match status" value="1"/>
</dbReference>
<dbReference type="PANTHER" id="PTHR43620:SF7">
    <property type="entry name" value="GLYCEROPHOSPHODIESTER PHOSPHODIESTERASE GDPD5-RELATED"/>
    <property type="match status" value="1"/>
</dbReference>
<dbReference type="GO" id="GO:0008889">
    <property type="term" value="F:glycerophosphodiester phosphodiesterase activity"/>
    <property type="evidence" value="ECO:0007669"/>
    <property type="project" value="UniProtKB-EC"/>
</dbReference>
<reference evidence="9" key="1">
    <citation type="submission" date="2020-08" db="EMBL/GenBank/DDBJ databases">
        <title>A bifunctional nitrone conjugated secondary metabolite targeting the ribosome.</title>
        <authorList>
            <person name="Limbrick E.M."/>
            <person name="Graf M."/>
            <person name="Derewacz D.K."/>
            <person name="Nguyen F."/>
            <person name="Spraggins J.M."/>
            <person name="Wieland M."/>
            <person name="Ynigez-Gutierrez A.E."/>
            <person name="Reisman B.J."/>
            <person name="Zinshteyn B."/>
            <person name="McCulloch K."/>
            <person name="Iverson T.M."/>
            <person name="Green R."/>
            <person name="Wilson D.N."/>
            <person name="Bachmann B.O."/>
        </authorList>
    </citation>
    <scope>NUCLEOTIDE SEQUENCE</scope>
    <source>
        <strain evidence="9">Africana</strain>
    </source>
</reference>
<dbReference type="SUPFAM" id="SSF51695">
    <property type="entry name" value="PLC-like phosphodiesterases"/>
    <property type="match status" value="1"/>
</dbReference>
<dbReference type="GO" id="GO:0042597">
    <property type="term" value="C:periplasmic space"/>
    <property type="evidence" value="ECO:0007669"/>
    <property type="project" value="TreeGrafter"/>
</dbReference>
<evidence type="ECO:0000256" key="6">
    <source>
        <dbReference type="ARBA" id="ARBA00047512"/>
    </source>
</evidence>
<feature type="signal peptide" evidence="7">
    <location>
        <begin position="1"/>
        <end position="28"/>
    </location>
</feature>
<dbReference type="PANTHER" id="PTHR43620">
    <property type="entry name" value="GLYCEROPHOSPHORYL DIESTER PHOSPHODIESTERASE"/>
    <property type="match status" value="1"/>
</dbReference>
<accession>A0A7D6CFN8</accession>
<evidence type="ECO:0000256" key="1">
    <source>
        <dbReference type="ARBA" id="ARBA00007277"/>
    </source>
</evidence>
<keyword evidence="3 7" id="KW-0732">Signal</keyword>
<dbReference type="InterPro" id="IPR030395">
    <property type="entry name" value="GP_PDE_dom"/>
</dbReference>
<evidence type="ECO:0000259" key="8">
    <source>
        <dbReference type="PROSITE" id="PS51704"/>
    </source>
</evidence>
<keyword evidence="5" id="KW-0378">Hydrolase</keyword>
<evidence type="ECO:0000256" key="3">
    <source>
        <dbReference type="ARBA" id="ARBA00022729"/>
    </source>
</evidence>
<dbReference type="CDD" id="cd08602">
    <property type="entry name" value="GDPD_ScGlpQ1_like"/>
    <property type="match status" value="1"/>
</dbReference>
<evidence type="ECO:0000256" key="4">
    <source>
        <dbReference type="ARBA" id="ARBA00022798"/>
    </source>
</evidence>
<dbReference type="InterPro" id="IPR017946">
    <property type="entry name" value="PLC-like_Pdiesterase_TIM-brl"/>
</dbReference>
<evidence type="ECO:0000313" key="9">
    <source>
        <dbReference type="EMBL" id="QLJ98071.1"/>
    </source>
</evidence>
<name>A0A7D6CFN8_9ACTN</name>
<dbReference type="AlphaFoldDB" id="A0A7D6CFN8"/>
<evidence type="ECO:0000256" key="7">
    <source>
        <dbReference type="SAM" id="SignalP"/>
    </source>
</evidence>
<keyword evidence="4" id="KW-0319">Glycerol metabolism</keyword>
<sequence>MRRTLSALGLAGALLAAAVAVPAMSASAKPEAAPEAASDRSRAADRPLVIGHRGASGYRPEHTLEAYRLAIRMGADYIEPDLVPTKDGQLVARHENEISGTTDVAAHPEFAGRRATKTIDGVPVTGWFTEDFTLAELRTLRAKERLPQVRVANTVFDGKLSVPTLQEVIDLARTEGKARGRTIGIYPETKHPSYFASIGLPLEERLVAVLKANKLTHRSDPVIIQSFETANLRKLDKLTDVKLAQLLDASGRPYDFTLAGDPRTYADLATAAGLEWIAGYADGVGANKNLIVPRDAAGKLLAPTTLIRDAHRLKLVVHAWTFRVENQFLPADFRIGTDPNARGDITAEFELFYGLGLDGVFADQPDTAVAARAGLPRR</sequence>
<proteinExistence type="inferred from homology"/>